<name>A0ABT3FTX0_9BACT</name>
<sequence>MAAAFAGAPSLLSAQDFSLRVSDGNRTLTDSFFPSPPVEGLKGGFEFGLGASLTYDSNLFLTDDYTRSDLHAAVTPSVTYRTDPDGGAEFSLEARYAPTFLAYLDNEDLNSVNHAGGITLKYAATRTAFQAYADYAEVSSSDRLVGGFIEGSILSYGISGSYQLGPRTALLAGWSASQSEYDAGARAGVDVYTSEVGGLWDATERLRIGPSLTYTLSESDATGERDAIALLVKARYQWGERMTLDAAGGLEYAKNSRSNDGWEPGFTGRLAADYRLGEYWSLRAGARYSTVPSPNTLNYVVNDLSFTTSAVRHFERSSLEIGVGVSFSDYESVGVIAAATREDDDFTNAYITYRRDLYADRVKLETTVRCGRNDGQRDWSQWQISTGISVSF</sequence>
<dbReference type="Proteomes" id="UP001207930">
    <property type="component" value="Unassembled WGS sequence"/>
</dbReference>
<reference evidence="1 2" key="1">
    <citation type="submission" date="2022-10" db="EMBL/GenBank/DDBJ databases">
        <title>Luteolibacter flavescens strain MCCC 1K03193, whole genome shotgun sequencing project.</title>
        <authorList>
            <person name="Zhao G."/>
            <person name="Shen L."/>
        </authorList>
    </citation>
    <scope>NUCLEOTIDE SEQUENCE [LARGE SCALE GENOMIC DNA]</scope>
    <source>
        <strain evidence="1 2">MCCC 1K03193</strain>
    </source>
</reference>
<gene>
    <name evidence="1" type="ORF">OKA04_19885</name>
</gene>
<evidence type="ECO:0008006" key="3">
    <source>
        <dbReference type="Google" id="ProtNLM"/>
    </source>
</evidence>
<organism evidence="1 2">
    <name type="scientific">Luteolibacter flavescens</name>
    <dbReference type="NCBI Taxonomy" id="1859460"/>
    <lineage>
        <taxon>Bacteria</taxon>
        <taxon>Pseudomonadati</taxon>
        <taxon>Verrucomicrobiota</taxon>
        <taxon>Verrucomicrobiia</taxon>
        <taxon>Verrucomicrobiales</taxon>
        <taxon>Verrucomicrobiaceae</taxon>
        <taxon>Luteolibacter</taxon>
    </lineage>
</organism>
<protein>
    <recommendedName>
        <fullName evidence="3">Outer membrane beta-barrel protein</fullName>
    </recommendedName>
</protein>
<evidence type="ECO:0000313" key="1">
    <source>
        <dbReference type="EMBL" id="MCW1887010.1"/>
    </source>
</evidence>
<dbReference type="Gene3D" id="2.40.160.60">
    <property type="entry name" value="Outer membrane protein transport protein (OMPP1/FadL/TodX)"/>
    <property type="match status" value="1"/>
</dbReference>
<evidence type="ECO:0000313" key="2">
    <source>
        <dbReference type="Proteomes" id="UP001207930"/>
    </source>
</evidence>
<comment type="caution">
    <text evidence="1">The sequence shown here is derived from an EMBL/GenBank/DDBJ whole genome shotgun (WGS) entry which is preliminary data.</text>
</comment>
<dbReference type="RefSeq" id="WP_264502964.1">
    <property type="nucleotide sequence ID" value="NZ_JAPDDS010000013.1"/>
</dbReference>
<keyword evidence="2" id="KW-1185">Reference proteome</keyword>
<proteinExistence type="predicted"/>
<accession>A0ABT3FTX0</accession>
<dbReference type="SUPFAM" id="SSF56935">
    <property type="entry name" value="Porins"/>
    <property type="match status" value="1"/>
</dbReference>
<dbReference type="EMBL" id="JAPDDS010000013">
    <property type="protein sequence ID" value="MCW1887010.1"/>
    <property type="molecule type" value="Genomic_DNA"/>
</dbReference>